<keyword evidence="2" id="KW-1185">Reference proteome</keyword>
<evidence type="ECO:0000313" key="1">
    <source>
        <dbReference type="EMBL" id="KAK9696387.1"/>
    </source>
</evidence>
<accession>A0AAW1J0J0</accession>
<sequence>MEITRPSRIHPLHLYLVAVMNVGRMDITEETAQNYGTLEEAIITTTEEDVYISQSNFKDVVITMDVEIKMQKVVQVFEEDKTKVV</sequence>
<gene>
    <name evidence="1" type="ORF">QE152_g31925</name>
</gene>
<dbReference type="AlphaFoldDB" id="A0AAW1J0J0"/>
<name>A0AAW1J0J0_POPJA</name>
<reference evidence="1 2" key="1">
    <citation type="journal article" date="2024" name="BMC Genomics">
        <title>De novo assembly and annotation of Popillia japonica's genome with initial clues to its potential as an invasive pest.</title>
        <authorList>
            <person name="Cucini C."/>
            <person name="Boschi S."/>
            <person name="Funari R."/>
            <person name="Cardaioli E."/>
            <person name="Iannotti N."/>
            <person name="Marturano G."/>
            <person name="Paoli F."/>
            <person name="Bruttini M."/>
            <person name="Carapelli A."/>
            <person name="Frati F."/>
            <person name="Nardi F."/>
        </authorList>
    </citation>
    <scope>NUCLEOTIDE SEQUENCE [LARGE SCALE GENOMIC DNA]</scope>
    <source>
        <strain evidence="1">DMR45628</strain>
    </source>
</reference>
<evidence type="ECO:0000313" key="2">
    <source>
        <dbReference type="Proteomes" id="UP001458880"/>
    </source>
</evidence>
<protein>
    <submittedName>
        <fullName evidence="1">Uncharacterized protein</fullName>
    </submittedName>
</protein>
<organism evidence="1 2">
    <name type="scientific">Popillia japonica</name>
    <name type="common">Japanese beetle</name>
    <dbReference type="NCBI Taxonomy" id="7064"/>
    <lineage>
        <taxon>Eukaryota</taxon>
        <taxon>Metazoa</taxon>
        <taxon>Ecdysozoa</taxon>
        <taxon>Arthropoda</taxon>
        <taxon>Hexapoda</taxon>
        <taxon>Insecta</taxon>
        <taxon>Pterygota</taxon>
        <taxon>Neoptera</taxon>
        <taxon>Endopterygota</taxon>
        <taxon>Coleoptera</taxon>
        <taxon>Polyphaga</taxon>
        <taxon>Scarabaeiformia</taxon>
        <taxon>Scarabaeidae</taxon>
        <taxon>Rutelinae</taxon>
        <taxon>Popillia</taxon>
    </lineage>
</organism>
<dbReference type="EMBL" id="JASPKY010000452">
    <property type="protein sequence ID" value="KAK9696387.1"/>
    <property type="molecule type" value="Genomic_DNA"/>
</dbReference>
<comment type="caution">
    <text evidence="1">The sequence shown here is derived from an EMBL/GenBank/DDBJ whole genome shotgun (WGS) entry which is preliminary data.</text>
</comment>
<proteinExistence type="predicted"/>
<dbReference type="Proteomes" id="UP001458880">
    <property type="component" value="Unassembled WGS sequence"/>
</dbReference>